<dbReference type="GO" id="GO:0031470">
    <property type="term" value="C:carboxysome"/>
    <property type="evidence" value="ECO:0007669"/>
    <property type="project" value="UniProtKB-SubCell"/>
</dbReference>
<dbReference type="AlphaFoldDB" id="A0A6L5GTU0"/>
<name>A0A6L5GTU0_9FIRM</name>
<dbReference type="PANTHER" id="PTHR36539">
    <property type="entry name" value="ETHANOLAMINE UTILIZATION PROTEIN EUTN"/>
    <property type="match status" value="1"/>
</dbReference>
<dbReference type="Pfam" id="PF03319">
    <property type="entry name" value="EutN_CcmL"/>
    <property type="match status" value="1"/>
</dbReference>
<evidence type="ECO:0000313" key="4">
    <source>
        <dbReference type="EMBL" id="MQM73664.1"/>
    </source>
</evidence>
<dbReference type="PANTHER" id="PTHR36539:SF1">
    <property type="entry name" value="BACTERIAL MICROCOMPARTMENT SHELL VERTEX PROTEIN EUTN"/>
    <property type="match status" value="1"/>
</dbReference>
<dbReference type="SUPFAM" id="SSF159133">
    <property type="entry name" value="EutN/CcmL-like"/>
    <property type="match status" value="1"/>
</dbReference>
<dbReference type="CDD" id="cd01614">
    <property type="entry name" value="EutN_CcmL"/>
    <property type="match status" value="1"/>
</dbReference>
<evidence type="ECO:0000256" key="1">
    <source>
        <dbReference type="ARBA" id="ARBA00023587"/>
    </source>
</evidence>
<dbReference type="InterPro" id="IPR004992">
    <property type="entry name" value="EutN_CcmL"/>
</dbReference>
<keyword evidence="3" id="KW-1283">Bacterial microcompartment</keyword>
<keyword evidence="5" id="KW-1185">Reference proteome</keyword>
<protein>
    <submittedName>
        <fullName evidence="4">Ethanolamine utilization protein EutN</fullName>
    </submittedName>
</protein>
<comment type="caution">
    <text evidence="4">The sequence shown here is derived from an EMBL/GenBank/DDBJ whole genome shotgun (WGS) entry which is preliminary data.</text>
</comment>
<evidence type="ECO:0000256" key="2">
    <source>
        <dbReference type="ARBA" id="ARBA00023669"/>
    </source>
</evidence>
<accession>A0A6L5GTU0</accession>
<proteinExistence type="predicted"/>
<sequence length="100" mass="10636">MRLAKVVGTIVSTQKDPHLMGCKLMIVKKIDEKGEFEKYSSSSTSVAVDTVGAGIGETVIITSGSTARFVYGDKTTPVDMTIVGIVDEIQTSAPEVKKTL</sequence>
<keyword evidence="2" id="KW-1282">Carboxysome</keyword>
<dbReference type="PROSITE" id="PS51932">
    <property type="entry name" value="BMV"/>
    <property type="match status" value="1"/>
</dbReference>
<gene>
    <name evidence="4" type="ORF">FRC53_09690</name>
</gene>
<evidence type="ECO:0000256" key="3">
    <source>
        <dbReference type="ARBA" id="ARBA00024446"/>
    </source>
</evidence>
<dbReference type="Gene3D" id="2.40.50.220">
    <property type="entry name" value="EutN/Ccml"/>
    <property type="match status" value="1"/>
</dbReference>
<organism evidence="4 5">
    <name type="scientific">Candidatus Pseudoramibacter fermentans</name>
    <dbReference type="NCBI Taxonomy" id="2594427"/>
    <lineage>
        <taxon>Bacteria</taxon>
        <taxon>Bacillati</taxon>
        <taxon>Bacillota</taxon>
        <taxon>Clostridia</taxon>
        <taxon>Eubacteriales</taxon>
        <taxon>Eubacteriaceae</taxon>
        <taxon>Pseudoramibacter</taxon>
    </lineage>
</organism>
<evidence type="ECO:0000313" key="5">
    <source>
        <dbReference type="Proteomes" id="UP000473648"/>
    </source>
</evidence>
<comment type="subcellular location">
    <subcellularLocation>
        <location evidence="1">Carboxysome</location>
    </subcellularLocation>
</comment>
<dbReference type="EMBL" id="VOGB01000005">
    <property type="protein sequence ID" value="MQM73664.1"/>
    <property type="molecule type" value="Genomic_DNA"/>
</dbReference>
<reference evidence="4" key="1">
    <citation type="journal article" date="2020" name="Appl. Environ. Microbiol.">
        <title>Medium-Chain Fatty Acid Synthesis by 'Candidatus Weimeria bifida' gen. nov., sp. nov., and 'Candidatus Pseudoramibacter fermentans' sp. nov.</title>
        <authorList>
            <person name="Scarborough M.J."/>
            <person name="Myers K.S."/>
            <person name="Donohue T.J."/>
            <person name="Noguera D.R."/>
        </authorList>
    </citation>
    <scope>NUCLEOTIDE SEQUENCE</scope>
    <source>
        <strain evidence="4">EUB1.1</strain>
    </source>
</reference>
<dbReference type="InterPro" id="IPR036677">
    <property type="entry name" value="EutN_CcmL_sf"/>
</dbReference>
<dbReference type="Proteomes" id="UP000473648">
    <property type="component" value="Unassembled WGS sequence"/>
</dbReference>